<gene>
    <name evidence="1" type="ORF">NG895_21375</name>
</gene>
<sequence>MRGDFAGGQHGWTVLGGLLPVLFLSIACSASSQDFVYISDQEDCCAPIIGESSLTGWAGQGRLWLNADYLSWQLSGTDLPPLVTASPAGTPVSNAGVLGDPTTQILSGNAEVNNGWRSGFRLQGGYWLDACQTWAITGEYFDVGSDDYRFAQGSDPTLIITRPFYNTELDTEDTELVYLDGELDGDVRVSASDEFRGAYLGLQRCLRRCCDPCCGPSWNLDLVGGYRYYQYNSQLAITEDLTVLPGTSTPLVPGTTIDLSDGFRSRNEFHGGEIGLKGRLTQSYVWLEGLAAVAVGGHHRSVSVNGSTTNTVPAVGTSTAAGGLLTSEVTNIGHYSDTRAAVIPNFRLALGCQLTQRVSGHFGYNVIVWDDVVMAAHHLPPGLEVDPRNLPPVQAGGGPEPEFPGLRGSTLVAHGIDLGLEFTY</sequence>
<dbReference type="Proteomes" id="UP001155241">
    <property type="component" value="Unassembled WGS sequence"/>
</dbReference>
<dbReference type="AlphaFoldDB" id="A0A9X2FDY7"/>
<dbReference type="EMBL" id="JAMXLR010000073">
    <property type="protein sequence ID" value="MCO6046458.1"/>
    <property type="molecule type" value="Genomic_DNA"/>
</dbReference>
<dbReference type="RefSeq" id="WP_252854572.1">
    <property type="nucleotide sequence ID" value="NZ_JAMXLR010000073.1"/>
</dbReference>
<evidence type="ECO:0000313" key="2">
    <source>
        <dbReference type="Proteomes" id="UP001155241"/>
    </source>
</evidence>
<dbReference type="Pfam" id="PF07585">
    <property type="entry name" value="BBP7"/>
    <property type="match status" value="1"/>
</dbReference>
<evidence type="ECO:0000313" key="1">
    <source>
        <dbReference type="EMBL" id="MCO6046458.1"/>
    </source>
</evidence>
<comment type="caution">
    <text evidence="1">The sequence shown here is derived from an EMBL/GenBank/DDBJ whole genome shotgun (WGS) entry which is preliminary data.</text>
</comment>
<accession>A0A9X2FDY7</accession>
<organism evidence="1 2">
    <name type="scientific">Aeoliella straminimaris</name>
    <dbReference type="NCBI Taxonomy" id="2954799"/>
    <lineage>
        <taxon>Bacteria</taxon>
        <taxon>Pseudomonadati</taxon>
        <taxon>Planctomycetota</taxon>
        <taxon>Planctomycetia</taxon>
        <taxon>Pirellulales</taxon>
        <taxon>Lacipirellulaceae</taxon>
        <taxon>Aeoliella</taxon>
    </lineage>
</organism>
<name>A0A9X2FDY7_9BACT</name>
<dbReference type="PROSITE" id="PS51257">
    <property type="entry name" value="PROKAR_LIPOPROTEIN"/>
    <property type="match status" value="1"/>
</dbReference>
<proteinExistence type="predicted"/>
<dbReference type="InterPro" id="IPR011446">
    <property type="entry name" value="BBP7"/>
</dbReference>
<reference evidence="1" key="1">
    <citation type="submission" date="2022-06" db="EMBL/GenBank/DDBJ databases">
        <title>Aeoliella straminimaris, a novel planctomycete from sediments.</title>
        <authorList>
            <person name="Vitorino I.R."/>
            <person name="Lage O.M."/>
        </authorList>
    </citation>
    <scope>NUCLEOTIDE SEQUENCE</scope>
    <source>
        <strain evidence="1">ICT_H6.2</strain>
    </source>
</reference>
<protein>
    <submittedName>
        <fullName evidence="1">BBP7 family outer membrane beta-barrel protein</fullName>
    </submittedName>
</protein>
<keyword evidence="2" id="KW-1185">Reference proteome</keyword>